<organism evidence="11">
    <name type="scientific">Elphidium margaritaceum</name>
    <dbReference type="NCBI Taxonomy" id="933848"/>
    <lineage>
        <taxon>Eukaryota</taxon>
        <taxon>Sar</taxon>
        <taxon>Rhizaria</taxon>
        <taxon>Retaria</taxon>
        <taxon>Foraminifera</taxon>
        <taxon>Rotaliida</taxon>
        <taxon>Elphidiidae</taxon>
        <taxon>Elphidium</taxon>
    </lineage>
</organism>
<evidence type="ECO:0000313" key="11">
    <source>
        <dbReference type="EMBL" id="CAD8732043.1"/>
    </source>
</evidence>
<feature type="region of interest" description="Disordered" evidence="9">
    <location>
        <begin position="95"/>
        <end position="120"/>
    </location>
</feature>
<dbReference type="PANTHER" id="PTHR13202:SF0">
    <property type="entry name" value="SIGNAL PEPTIDASE COMPLEX SUBUNIT 1"/>
    <property type="match status" value="1"/>
</dbReference>
<sequence length="120" mass="14047">MKQSHVKVVFRNQTMDWIGIRRAERIAQLILILSAFASVIYAYINEWFPYTTFGMVGGFGVASLISVPDWPWFNMHPVGWHTAIDPDKVAKHYQELQRKKDKKSKKQENVKKDKPKKKTK</sequence>
<feature type="transmembrane region" description="Helical" evidence="10">
    <location>
        <begin position="50"/>
        <end position="67"/>
    </location>
</feature>
<evidence type="ECO:0000256" key="7">
    <source>
        <dbReference type="ARBA" id="ARBA00023136"/>
    </source>
</evidence>
<gene>
    <name evidence="11" type="ORF">EMAR1385_LOCUS922</name>
</gene>
<evidence type="ECO:0000256" key="10">
    <source>
        <dbReference type="SAM" id="Phobius"/>
    </source>
</evidence>
<dbReference type="GO" id="GO:0006465">
    <property type="term" value="P:signal peptide processing"/>
    <property type="evidence" value="ECO:0007669"/>
    <property type="project" value="InterPro"/>
</dbReference>
<keyword evidence="7 10" id="KW-0472">Membrane</keyword>
<feature type="transmembrane region" description="Helical" evidence="10">
    <location>
        <begin position="26"/>
        <end position="44"/>
    </location>
</feature>
<dbReference type="GO" id="GO:0045047">
    <property type="term" value="P:protein targeting to ER"/>
    <property type="evidence" value="ECO:0007669"/>
    <property type="project" value="TreeGrafter"/>
</dbReference>
<evidence type="ECO:0000256" key="2">
    <source>
        <dbReference type="ARBA" id="ARBA00005245"/>
    </source>
</evidence>
<dbReference type="EMBL" id="HBFI01001314">
    <property type="protein sequence ID" value="CAD8732043.1"/>
    <property type="molecule type" value="Transcribed_RNA"/>
</dbReference>
<evidence type="ECO:0000256" key="8">
    <source>
        <dbReference type="ARBA" id="ARBA00045204"/>
    </source>
</evidence>
<keyword evidence="4 10" id="KW-0812">Transmembrane</keyword>
<protein>
    <recommendedName>
        <fullName evidence="3">Signal peptidase complex subunit 1</fullName>
    </recommendedName>
</protein>
<name>A0A7S0XMX7_9EUKA</name>
<evidence type="ECO:0000256" key="5">
    <source>
        <dbReference type="ARBA" id="ARBA00022824"/>
    </source>
</evidence>
<keyword evidence="5" id="KW-0256">Endoplasmic reticulum</keyword>
<comment type="function">
    <text evidence="8">Component of the signal peptidase complex (SPC) which catalyzes the cleavage of N-terminal signal sequences from nascent proteins as they are translocated into the lumen of the endoplasmic reticulum. Dispensable for SPC enzymatic activity.</text>
</comment>
<evidence type="ECO:0000256" key="9">
    <source>
        <dbReference type="SAM" id="MobiDB-lite"/>
    </source>
</evidence>
<dbReference type="Pfam" id="PF06645">
    <property type="entry name" value="SPC12"/>
    <property type="match status" value="1"/>
</dbReference>
<evidence type="ECO:0000256" key="1">
    <source>
        <dbReference type="ARBA" id="ARBA00004477"/>
    </source>
</evidence>
<comment type="similarity">
    <text evidence="2">Belongs to the SPCS1 family.</text>
</comment>
<evidence type="ECO:0000256" key="4">
    <source>
        <dbReference type="ARBA" id="ARBA00022692"/>
    </source>
</evidence>
<reference evidence="11" key="1">
    <citation type="submission" date="2021-01" db="EMBL/GenBank/DDBJ databases">
        <authorList>
            <person name="Corre E."/>
            <person name="Pelletier E."/>
            <person name="Niang G."/>
            <person name="Scheremetjew M."/>
            <person name="Finn R."/>
            <person name="Kale V."/>
            <person name="Holt S."/>
            <person name="Cochrane G."/>
            <person name="Meng A."/>
            <person name="Brown T."/>
            <person name="Cohen L."/>
        </authorList>
    </citation>
    <scope>NUCLEOTIDE SEQUENCE</scope>
</reference>
<comment type="subcellular location">
    <subcellularLocation>
        <location evidence="1">Endoplasmic reticulum membrane</location>
        <topology evidence="1">Multi-pass membrane protein</topology>
    </subcellularLocation>
</comment>
<evidence type="ECO:0000256" key="6">
    <source>
        <dbReference type="ARBA" id="ARBA00022989"/>
    </source>
</evidence>
<dbReference type="PANTHER" id="PTHR13202">
    <property type="entry name" value="MICROSOMAL SIGNAL PEPTIDASE 12 KDA SUBUNIT"/>
    <property type="match status" value="1"/>
</dbReference>
<evidence type="ECO:0000256" key="3">
    <source>
        <dbReference type="ARBA" id="ARBA00017059"/>
    </source>
</evidence>
<proteinExistence type="inferred from homology"/>
<accession>A0A7S0XMX7</accession>
<dbReference type="AlphaFoldDB" id="A0A7S0XMX7"/>
<keyword evidence="6 10" id="KW-1133">Transmembrane helix</keyword>
<dbReference type="InterPro" id="IPR009542">
    <property type="entry name" value="Spc1/SPCS1"/>
</dbReference>
<dbReference type="GO" id="GO:0005787">
    <property type="term" value="C:signal peptidase complex"/>
    <property type="evidence" value="ECO:0007669"/>
    <property type="project" value="InterPro"/>
</dbReference>